<dbReference type="SUPFAM" id="SSF53067">
    <property type="entry name" value="Actin-like ATPase domain"/>
    <property type="match status" value="2"/>
</dbReference>
<keyword evidence="4" id="KW-1185">Reference proteome</keyword>
<gene>
    <name evidence="3" type="ORF">ILEXP_LOCUS7309</name>
</gene>
<evidence type="ECO:0000313" key="3">
    <source>
        <dbReference type="EMBL" id="CAK9139891.1"/>
    </source>
</evidence>
<name>A0ABC8R4F5_9AQUA</name>
<feature type="domain" description="Ppx/GppA phosphatase N-terminal" evidence="1">
    <location>
        <begin position="42"/>
        <end position="329"/>
    </location>
</feature>
<organism evidence="3 4">
    <name type="scientific">Ilex paraguariensis</name>
    <name type="common">yerba mate</name>
    <dbReference type="NCBI Taxonomy" id="185542"/>
    <lineage>
        <taxon>Eukaryota</taxon>
        <taxon>Viridiplantae</taxon>
        <taxon>Streptophyta</taxon>
        <taxon>Embryophyta</taxon>
        <taxon>Tracheophyta</taxon>
        <taxon>Spermatophyta</taxon>
        <taxon>Magnoliopsida</taxon>
        <taxon>eudicotyledons</taxon>
        <taxon>Gunneridae</taxon>
        <taxon>Pentapetalae</taxon>
        <taxon>asterids</taxon>
        <taxon>campanulids</taxon>
        <taxon>Aquifoliales</taxon>
        <taxon>Aquifoliaceae</taxon>
        <taxon>Ilex</taxon>
    </lineage>
</organism>
<dbReference type="CDD" id="cd24006">
    <property type="entry name" value="ASKHA_NBD_PPX_GppA"/>
    <property type="match status" value="1"/>
</dbReference>
<dbReference type="PANTHER" id="PTHR30005:SF0">
    <property type="entry name" value="RETROGRADE REGULATION PROTEIN 2"/>
    <property type="match status" value="1"/>
</dbReference>
<dbReference type="Gene3D" id="3.30.420.150">
    <property type="entry name" value="Exopolyphosphatase. Domain 2"/>
    <property type="match status" value="1"/>
</dbReference>
<dbReference type="SUPFAM" id="SSF109604">
    <property type="entry name" value="HD-domain/PDEase-like"/>
    <property type="match status" value="1"/>
</dbReference>
<evidence type="ECO:0008006" key="5">
    <source>
        <dbReference type="Google" id="ProtNLM"/>
    </source>
</evidence>
<dbReference type="InterPro" id="IPR048950">
    <property type="entry name" value="Ppx_GppA_C"/>
</dbReference>
<dbReference type="InterPro" id="IPR043129">
    <property type="entry name" value="ATPase_NBD"/>
</dbReference>
<dbReference type="Pfam" id="PF21447">
    <property type="entry name" value="Ppx-GppA_III"/>
    <property type="match status" value="1"/>
</dbReference>
<reference evidence="3 4" key="1">
    <citation type="submission" date="2024-02" db="EMBL/GenBank/DDBJ databases">
        <authorList>
            <person name="Vignale AGUSTIN F."/>
            <person name="Sosa J E."/>
            <person name="Modenutti C."/>
        </authorList>
    </citation>
    <scope>NUCLEOTIDE SEQUENCE [LARGE SCALE GENOMIC DNA]</scope>
</reference>
<dbReference type="PANTHER" id="PTHR30005">
    <property type="entry name" value="EXOPOLYPHOSPHATASE"/>
    <property type="match status" value="1"/>
</dbReference>
<dbReference type="InterPro" id="IPR003695">
    <property type="entry name" value="Ppx_GppA_N"/>
</dbReference>
<dbReference type="EMBL" id="CAUOFW020000998">
    <property type="protein sequence ID" value="CAK9139891.1"/>
    <property type="molecule type" value="Genomic_DNA"/>
</dbReference>
<accession>A0ABC8R4F5</accession>
<dbReference type="Gene3D" id="1.10.3210.10">
    <property type="entry name" value="Hypothetical protein af1432"/>
    <property type="match status" value="1"/>
</dbReference>
<evidence type="ECO:0000259" key="1">
    <source>
        <dbReference type="Pfam" id="PF02541"/>
    </source>
</evidence>
<evidence type="ECO:0000259" key="2">
    <source>
        <dbReference type="Pfam" id="PF21447"/>
    </source>
</evidence>
<dbReference type="AlphaFoldDB" id="A0ABC8R4F5"/>
<dbReference type="Pfam" id="PF02541">
    <property type="entry name" value="Ppx-GppA"/>
    <property type="match status" value="1"/>
</dbReference>
<feature type="domain" description="Ppx/GppA phosphatase C-terminal" evidence="2">
    <location>
        <begin position="342"/>
        <end position="443"/>
    </location>
</feature>
<protein>
    <recommendedName>
        <fullName evidence="5">Exopolyphosphatase</fullName>
    </recommendedName>
</protein>
<dbReference type="Proteomes" id="UP001642360">
    <property type="component" value="Unassembled WGS sequence"/>
</dbReference>
<sequence>MASNLPAPRTTASPAHLFAAVDMGTNSFKLLIVRADPSTGRFLTLDRLKEPVLLGRDTPSATISSASQLRAIDTLCKFQRVLQSHHIPPSHSHFVATSAVREASNQLEFIGAIHQTLGFEIDVLSGLEEARLIYMGVLQFHPVYSKTVLTIDIGGGSTEFVIGKEGKVLFGSSVKLGHVTLTQNFVNNNGFEKMREHIQCVIQASGLIEKVKEYGIEVVIGSSGTVRALEKAIFFGYARDLGDNVGDCETYRREWKFSSAELGILVEKLCGEEGVAGGRVRRERFFKRRSEFIVAGAVLLKEIFGMLGIEEMEVSGCALGEGVISEKLAEFYGGHDLNTNARWRSVVRLATRFNDKIRMKSALVCAGIAKEIFEGLRKWNEVANDQCKFVVTMDEKDLEYLEAACLLHNIGLFTGKKGYQKQSYCIIMNGDHLHGYGDKEVKLVFS</sequence>
<comment type="caution">
    <text evidence="3">The sequence shown here is derived from an EMBL/GenBank/DDBJ whole genome shotgun (WGS) entry which is preliminary data.</text>
</comment>
<dbReference type="Gene3D" id="3.30.420.40">
    <property type="match status" value="1"/>
</dbReference>
<dbReference type="InterPro" id="IPR050273">
    <property type="entry name" value="GppA/Ppx_hydrolase"/>
</dbReference>
<evidence type="ECO:0000313" key="4">
    <source>
        <dbReference type="Proteomes" id="UP001642360"/>
    </source>
</evidence>
<proteinExistence type="predicted"/>